<keyword evidence="3 10" id="KW-0378">Hydrolase</keyword>
<evidence type="ECO:0000256" key="7">
    <source>
        <dbReference type="RuleBase" id="RU004016"/>
    </source>
</evidence>
<proteinExistence type="inferred from homology"/>
<sequence>MKTNARKRKLLMNTIFLVMILLIAILLGILGIMQIRKDKNLDMQFSYQERETEQDAGTKVFQTAKPFAAELCVAYDNVGAEGISMPGNEKSCLLDVDDKTVIYAQDMHEKAYPASITKIMTAILAVKYGNMDDAVTVSQNAVTLEEGSQVCGFQAGDIVTMDELFHGLLVYSGNDAAMAIAEHVGGSVDHFVEMMNEEARKIGATNTNFVNPSGLHDDNHYTTAYDVYLMLNEALNYDYFVDTMQLSVYNLSFTRGSETVQVHLDSTDHYLTGETSPPPGVTVLGGKTGTTSQAGACLAILSQNDYGAPYVSIVLNASTKTNLYDDMNQLLSKINS</sequence>
<reference evidence="10" key="1">
    <citation type="journal article" date="2022" name="Cell">
        <title>Design, construction, and in vivo augmentation of a complex gut microbiome.</title>
        <authorList>
            <person name="Cheng A.G."/>
            <person name="Ho P.Y."/>
            <person name="Aranda-Diaz A."/>
            <person name="Jain S."/>
            <person name="Yu F.B."/>
            <person name="Meng X."/>
            <person name="Wang M."/>
            <person name="Iakiviak M."/>
            <person name="Nagashima K."/>
            <person name="Zhao A."/>
            <person name="Murugkar P."/>
            <person name="Patil A."/>
            <person name="Atabakhsh K."/>
            <person name="Weakley A."/>
            <person name="Yan J."/>
            <person name="Brumbaugh A.R."/>
            <person name="Higginbottom S."/>
            <person name="Dimas A."/>
            <person name="Shiver A.L."/>
            <person name="Deutschbauer A."/>
            <person name="Neff N."/>
            <person name="Sonnenburg J.L."/>
            <person name="Huang K.C."/>
            <person name="Fischbach M.A."/>
        </authorList>
    </citation>
    <scope>NUCLEOTIDE SEQUENCE</scope>
    <source>
        <strain evidence="10">DSM 19829</strain>
    </source>
</reference>
<feature type="transmembrane region" description="Helical" evidence="8">
    <location>
        <begin position="12"/>
        <end position="33"/>
    </location>
</feature>
<dbReference type="RefSeq" id="WP_028529755.1">
    <property type="nucleotide sequence ID" value="NZ_CABLBR010000032.1"/>
</dbReference>
<keyword evidence="11" id="KW-1185">Reference proteome</keyword>
<evidence type="ECO:0000313" key="10">
    <source>
        <dbReference type="EMBL" id="UWP59433.1"/>
    </source>
</evidence>
<gene>
    <name evidence="10" type="ORF">NQ502_19075</name>
</gene>
<evidence type="ECO:0000256" key="3">
    <source>
        <dbReference type="ARBA" id="ARBA00022801"/>
    </source>
</evidence>
<keyword evidence="8" id="KW-1133">Transmembrane helix</keyword>
<feature type="domain" description="Peptidase S11 D-alanyl-D-alanine carboxypeptidase A N-terminal" evidence="9">
    <location>
        <begin position="92"/>
        <end position="319"/>
    </location>
</feature>
<evidence type="ECO:0000259" key="9">
    <source>
        <dbReference type="Pfam" id="PF00768"/>
    </source>
</evidence>
<evidence type="ECO:0000256" key="5">
    <source>
        <dbReference type="ARBA" id="ARBA00022984"/>
    </source>
</evidence>
<dbReference type="SUPFAM" id="SSF56601">
    <property type="entry name" value="beta-lactamase/transpeptidase-like"/>
    <property type="match status" value="1"/>
</dbReference>
<dbReference type="Gene3D" id="3.40.710.10">
    <property type="entry name" value="DD-peptidase/beta-lactamase superfamily"/>
    <property type="match status" value="1"/>
</dbReference>
<keyword evidence="5" id="KW-0573">Peptidoglycan synthesis</keyword>
<dbReference type="InterPro" id="IPR012338">
    <property type="entry name" value="Beta-lactam/transpept-like"/>
</dbReference>
<keyword evidence="4" id="KW-0133">Cell shape</keyword>
<dbReference type="InterPro" id="IPR001967">
    <property type="entry name" value="Peptidase_S11_N"/>
</dbReference>
<protein>
    <submittedName>
        <fullName evidence="10">Serine hydrolase</fullName>
    </submittedName>
</protein>
<evidence type="ECO:0000256" key="2">
    <source>
        <dbReference type="ARBA" id="ARBA00022729"/>
    </source>
</evidence>
<keyword evidence="8" id="KW-0472">Membrane</keyword>
<dbReference type="PRINTS" id="PR00725">
    <property type="entry name" value="DADACBPTASE1"/>
</dbReference>
<evidence type="ECO:0000256" key="6">
    <source>
        <dbReference type="ARBA" id="ARBA00023316"/>
    </source>
</evidence>
<dbReference type="Pfam" id="PF00768">
    <property type="entry name" value="Peptidase_S11"/>
    <property type="match status" value="1"/>
</dbReference>
<dbReference type="Proteomes" id="UP001060164">
    <property type="component" value="Chromosome"/>
</dbReference>
<keyword evidence="2" id="KW-0732">Signal</keyword>
<keyword evidence="8" id="KW-0812">Transmembrane</keyword>
<dbReference type="InterPro" id="IPR018044">
    <property type="entry name" value="Peptidase_S11"/>
</dbReference>
<dbReference type="GO" id="GO:0016787">
    <property type="term" value="F:hydrolase activity"/>
    <property type="evidence" value="ECO:0007669"/>
    <property type="project" value="UniProtKB-KW"/>
</dbReference>
<evidence type="ECO:0000256" key="1">
    <source>
        <dbReference type="ARBA" id="ARBA00007164"/>
    </source>
</evidence>
<name>A0ABY5VIS0_9FIRM</name>
<accession>A0ABY5VIS0</accession>
<dbReference type="PANTHER" id="PTHR21581:SF6">
    <property type="entry name" value="TRAFFICKING PROTEIN PARTICLE COMPLEX SUBUNIT 12"/>
    <property type="match status" value="1"/>
</dbReference>
<dbReference type="EMBL" id="CP102290">
    <property type="protein sequence ID" value="UWP59433.1"/>
    <property type="molecule type" value="Genomic_DNA"/>
</dbReference>
<keyword evidence="6" id="KW-0961">Cell wall biogenesis/degradation</keyword>
<evidence type="ECO:0000256" key="4">
    <source>
        <dbReference type="ARBA" id="ARBA00022960"/>
    </source>
</evidence>
<evidence type="ECO:0000256" key="8">
    <source>
        <dbReference type="SAM" id="Phobius"/>
    </source>
</evidence>
<organism evidence="10 11">
    <name type="scientific">Ruminococcus gauvreauii</name>
    <dbReference type="NCBI Taxonomy" id="438033"/>
    <lineage>
        <taxon>Bacteria</taxon>
        <taxon>Bacillati</taxon>
        <taxon>Bacillota</taxon>
        <taxon>Clostridia</taxon>
        <taxon>Eubacteriales</taxon>
        <taxon>Oscillospiraceae</taxon>
        <taxon>Ruminococcus</taxon>
    </lineage>
</organism>
<evidence type="ECO:0000313" key="11">
    <source>
        <dbReference type="Proteomes" id="UP001060164"/>
    </source>
</evidence>
<comment type="similarity">
    <text evidence="1 7">Belongs to the peptidase S11 family.</text>
</comment>
<dbReference type="PANTHER" id="PTHR21581">
    <property type="entry name" value="D-ALANYL-D-ALANINE CARBOXYPEPTIDASE"/>
    <property type="match status" value="1"/>
</dbReference>